<protein>
    <submittedName>
        <fullName evidence="1">Uncharacterized protein</fullName>
    </submittedName>
</protein>
<dbReference type="EMBL" id="MNCJ02000331">
    <property type="protein sequence ID" value="KAF5759029.1"/>
    <property type="molecule type" value="Genomic_DNA"/>
</dbReference>
<accession>A0A9K3DPN1</accession>
<organism evidence="1 2">
    <name type="scientific">Helianthus annuus</name>
    <name type="common">Common sunflower</name>
    <dbReference type="NCBI Taxonomy" id="4232"/>
    <lineage>
        <taxon>Eukaryota</taxon>
        <taxon>Viridiplantae</taxon>
        <taxon>Streptophyta</taxon>
        <taxon>Embryophyta</taxon>
        <taxon>Tracheophyta</taxon>
        <taxon>Spermatophyta</taxon>
        <taxon>Magnoliopsida</taxon>
        <taxon>eudicotyledons</taxon>
        <taxon>Gunneridae</taxon>
        <taxon>Pentapetalae</taxon>
        <taxon>asterids</taxon>
        <taxon>campanulids</taxon>
        <taxon>Asterales</taxon>
        <taxon>Asteraceae</taxon>
        <taxon>Asteroideae</taxon>
        <taxon>Heliantheae alliance</taxon>
        <taxon>Heliantheae</taxon>
        <taxon>Helianthus</taxon>
    </lineage>
</organism>
<comment type="caution">
    <text evidence="1">The sequence shown here is derived from an EMBL/GenBank/DDBJ whole genome shotgun (WGS) entry which is preliminary data.</text>
</comment>
<reference evidence="1" key="1">
    <citation type="journal article" date="2017" name="Nature">
        <title>The sunflower genome provides insights into oil metabolism, flowering and Asterid evolution.</title>
        <authorList>
            <person name="Badouin H."/>
            <person name="Gouzy J."/>
            <person name="Grassa C.J."/>
            <person name="Murat F."/>
            <person name="Staton S.E."/>
            <person name="Cottret L."/>
            <person name="Lelandais-Briere C."/>
            <person name="Owens G.L."/>
            <person name="Carrere S."/>
            <person name="Mayjonade B."/>
            <person name="Legrand L."/>
            <person name="Gill N."/>
            <person name="Kane N.C."/>
            <person name="Bowers J.E."/>
            <person name="Hubner S."/>
            <person name="Bellec A."/>
            <person name="Berard A."/>
            <person name="Berges H."/>
            <person name="Blanchet N."/>
            <person name="Boniface M.C."/>
            <person name="Brunel D."/>
            <person name="Catrice O."/>
            <person name="Chaidir N."/>
            <person name="Claudel C."/>
            <person name="Donnadieu C."/>
            <person name="Faraut T."/>
            <person name="Fievet G."/>
            <person name="Helmstetter N."/>
            <person name="King M."/>
            <person name="Knapp S.J."/>
            <person name="Lai Z."/>
            <person name="Le Paslier M.C."/>
            <person name="Lippi Y."/>
            <person name="Lorenzon L."/>
            <person name="Mandel J.R."/>
            <person name="Marage G."/>
            <person name="Marchand G."/>
            <person name="Marquand E."/>
            <person name="Bret-Mestries E."/>
            <person name="Morien E."/>
            <person name="Nambeesan S."/>
            <person name="Nguyen T."/>
            <person name="Pegot-Espagnet P."/>
            <person name="Pouilly N."/>
            <person name="Raftis F."/>
            <person name="Sallet E."/>
            <person name="Schiex T."/>
            <person name="Thomas J."/>
            <person name="Vandecasteele C."/>
            <person name="Vares D."/>
            <person name="Vear F."/>
            <person name="Vautrin S."/>
            <person name="Crespi M."/>
            <person name="Mangin B."/>
            <person name="Burke J.M."/>
            <person name="Salse J."/>
            <person name="Munos S."/>
            <person name="Vincourt P."/>
            <person name="Rieseberg L.H."/>
            <person name="Langlade N.B."/>
        </authorList>
    </citation>
    <scope>NUCLEOTIDE SEQUENCE</scope>
    <source>
        <tissue evidence="1">Leaves</tissue>
    </source>
</reference>
<dbReference type="Proteomes" id="UP000215914">
    <property type="component" value="Unassembled WGS sequence"/>
</dbReference>
<reference evidence="1" key="2">
    <citation type="submission" date="2020-06" db="EMBL/GenBank/DDBJ databases">
        <title>Helianthus annuus Genome sequencing and assembly Release 2.</title>
        <authorList>
            <person name="Gouzy J."/>
            <person name="Langlade N."/>
            <person name="Munos S."/>
        </authorList>
    </citation>
    <scope>NUCLEOTIDE SEQUENCE</scope>
    <source>
        <tissue evidence="1">Leaves</tissue>
    </source>
</reference>
<evidence type="ECO:0000313" key="2">
    <source>
        <dbReference type="Proteomes" id="UP000215914"/>
    </source>
</evidence>
<dbReference type="Gramene" id="mRNA:HanXRQr2_Chr16g0736271">
    <property type="protein sequence ID" value="CDS:HanXRQr2_Chr16g0736271.1"/>
    <property type="gene ID" value="HanXRQr2_Chr16g0736271"/>
</dbReference>
<gene>
    <name evidence="1" type="ORF">HanXRQr2_Chr16g0736271</name>
</gene>
<dbReference type="AlphaFoldDB" id="A0A9K3DPN1"/>
<proteinExistence type="predicted"/>
<name>A0A9K3DPN1_HELAN</name>
<sequence>MMKGPIYSRMVKKEEAAVPAVGVRQLSDQVEYPLGLLCREGCSGTRGVLLFAYAGYLVLVASDLLPGLSQAYVAFSQW</sequence>
<evidence type="ECO:0000313" key="1">
    <source>
        <dbReference type="EMBL" id="KAF5759029.1"/>
    </source>
</evidence>
<keyword evidence="2" id="KW-1185">Reference proteome</keyword>